<evidence type="ECO:0000313" key="7">
    <source>
        <dbReference type="Proteomes" id="UP001069145"/>
    </source>
</evidence>
<dbReference type="PRINTS" id="PR00081">
    <property type="entry name" value="GDHRDH"/>
</dbReference>
<evidence type="ECO:0000259" key="3">
    <source>
        <dbReference type="SMART" id="SM00822"/>
    </source>
</evidence>
<dbReference type="SUPFAM" id="SSF51735">
    <property type="entry name" value="NAD(P)-binding Rossmann-fold domains"/>
    <property type="match status" value="1"/>
</dbReference>
<comment type="similarity">
    <text evidence="1">Belongs to the short-chain dehydrogenases/reductases (SDR) family.</text>
</comment>
<dbReference type="GO" id="GO:0016616">
    <property type="term" value="F:oxidoreductase activity, acting on the CH-OH group of donors, NAD or NADP as acceptor"/>
    <property type="evidence" value="ECO:0007669"/>
    <property type="project" value="UniProtKB-ARBA"/>
</dbReference>
<dbReference type="GeneID" id="35767575"/>
<keyword evidence="2" id="KW-0560">Oxidoreductase</keyword>
<dbReference type="Gene3D" id="3.40.50.720">
    <property type="entry name" value="NAD(P)-binding Rossmann-like Domain"/>
    <property type="match status" value="1"/>
</dbReference>
<dbReference type="EMBL" id="CP065662">
    <property type="protein sequence ID" value="QPS01884.1"/>
    <property type="molecule type" value="Genomic_DNA"/>
</dbReference>
<dbReference type="Pfam" id="PF13561">
    <property type="entry name" value="adh_short_C2"/>
    <property type="match status" value="1"/>
</dbReference>
<dbReference type="PRINTS" id="PR00080">
    <property type="entry name" value="SDRFAMILY"/>
</dbReference>
<keyword evidence="7" id="KW-1185">Reference proteome</keyword>
<dbReference type="SMART" id="SM00822">
    <property type="entry name" value="PKS_KR"/>
    <property type="match status" value="1"/>
</dbReference>
<dbReference type="RefSeq" id="WP_060778841.1">
    <property type="nucleotide sequence ID" value="NZ_CAJHLF010000004.1"/>
</dbReference>
<dbReference type="CDD" id="cd05233">
    <property type="entry name" value="SDR_c"/>
    <property type="match status" value="1"/>
</dbReference>
<name>A0A0X8FFM5_9LACT</name>
<dbReference type="InterPro" id="IPR002347">
    <property type="entry name" value="SDR_fam"/>
</dbReference>
<evidence type="ECO:0000313" key="4">
    <source>
        <dbReference type="EMBL" id="MCY3052907.1"/>
    </source>
</evidence>
<gene>
    <name evidence="5" type="ORF">I6G68_02060</name>
    <name evidence="4" type="ORF">ODY43_02800</name>
</gene>
<sequence length="244" mass="26697">MHEEVVVVTGGSKGIGRAILEKFNQAGYLTVNLDLDAEAGNELAEKLSQQAPSQFIKTDVSDYDQVLEARNRIIDSFHRLDFLIINAGITYRHSLKEISVSEWDRVISVNLSSSFYLIKACYDDLVKNKGKVVVISSGSGITGTGGGGHYAASKAGQMGFVRTLAKELGPQGVNVNSVAPRVIESDILDQLYPDEASRQELLEKIPIRRFGKGEDIANLTFFLTQEESSYIHGQILLADGGRTF</sequence>
<protein>
    <submittedName>
        <fullName evidence="5">SDR family oxidoreductase</fullName>
    </submittedName>
</protein>
<dbReference type="Proteomes" id="UP000594771">
    <property type="component" value="Chromosome"/>
</dbReference>
<organism evidence="5 6">
    <name type="scientific">Aerococcus urinae</name>
    <dbReference type="NCBI Taxonomy" id="1376"/>
    <lineage>
        <taxon>Bacteria</taxon>
        <taxon>Bacillati</taxon>
        <taxon>Bacillota</taxon>
        <taxon>Bacilli</taxon>
        <taxon>Lactobacillales</taxon>
        <taxon>Aerococcaceae</taxon>
        <taxon>Aerococcus</taxon>
    </lineage>
</organism>
<dbReference type="KEGG" id="aun:AWM73_07955"/>
<accession>A0A0X8FFM5</accession>
<dbReference type="Proteomes" id="UP001069145">
    <property type="component" value="Unassembled WGS sequence"/>
</dbReference>
<feature type="domain" description="Ketoreductase" evidence="3">
    <location>
        <begin position="4"/>
        <end position="185"/>
    </location>
</feature>
<dbReference type="InterPro" id="IPR036291">
    <property type="entry name" value="NAD(P)-bd_dom_sf"/>
</dbReference>
<dbReference type="InterPro" id="IPR057326">
    <property type="entry name" value="KR_dom"/>
</dbReference>
<evidence type="ECO:0000256" key="2">
    <source>
        <dbReference type="ARBA" id="ARBA00023002"/>
    </source>
</evidence>
<dbReference type="FunFam" id="3.40.50.720:FF:000173">
    <property type="entry name" value="3-oxoacyl-[acyl-carrier protein] reductase"/>
    <property type="match status" value="1"/>
</dbReference>
<dbReference type="PANTHER" id="PTHR42760">
    <property type="entry name" value="SHORT-CHAIN DEHYDROGENASES/REDUCTASES FAMILY MEMBER"/>
    <property type="match status" value="1"/>
</dbReference>
<dbReference type="EMBL" id="JAOTML010000002">
    <property type="protein sequence ID" value="MCY3052907.1"/>
    <property type="molecule type" value="Genomic_DNA"/>
</dbReference>
<dbReference type="PANTHER" id="PTHR42760:SF133">
    <property type="entry name" value="3-OXOACYL-[ACYL-CARRIER-PROTEIN] REDUCTASE"/>
    <property type="match status" value="1"/>
</dbReference>
<proteinExistence type="inferred from homology"/>
<dbReference type="OrthoDB" id="9805904at2"/>
<evidence type="ECO:0000313" key="6">
    <source>
        <dbReference type="Proteomes" id="UP000594771"/>
    </source>
</evidence>
<evidence type="ECO:0000313" key="5">
    <source>
        <dbReference type="EMBL" id="QPS01884.1"/>
    </source>
</evidence>
<reference evidence="4" key="2">
    <citation type="submission" date="2022-09" db="EMBL/GenBank/DDBJ databases">
        <title>Aerococcus urinae taxonomy study.</title>
        <authorList>
            <person name="Christensen J."/>
            <person name="Senneby E."/>
        </authorList>
    </citation>
    <scope>NUCLEOTIDE SEQUENCE</scope>
    <source>
        <strain evidence="4">NLD-066-U95</strain>
    </source>
</reference>
<dbReference type="AlphaFoldDB" id="A0A0X8FFM5"/>
<evidence type="ECO:0000256" key="1">
    <source>
        <dbReference type="ARBA" id="ARBA00006484"/>
    </source>
</evidence>
<reference evidence="5 6" key="1">
    <citation type="submission" date="2020-12" db="EMBL/GenBank/DDBJ databases">
        <title>FDA dAtabase for Regulatory Grade micrObial Sequences (FDA-ARGOS): Supporting development and validation of Infectious Disease Dx tests.</title>
        <authorList>
            <person name="Sproer C."/>
            <person name="Gronow S."/>
            <person name="Severitt S."/>
            <person name="Schroder I."/>
            <person name="Tallon L."/>
            <person name="Sadzewicz L."/>
            <person name="Zhao X."/>
            <person name="Boylan J."/>
            <person name="Ott S."/>
            <person name="Bowen H."/>
            <person name="Vavikolanu K."/>
            <person name="Mehta A."/>
            <person name="Aluvathingal J."/>
            <person name="Nadendla S."/>
            <person name="Lowell S."/>
            <person name="Myers T."/>
            <person name="Yan Y."/>
            <person name="Sichtig H."/>
        </authorList>
    </citation>
    <scope>NUCLEOTIDE SEQUENCE [LARGE SCALE GENOMIC DNA]</scope>
    <source>
        <strain evidence="5 6">FDAARGOS_911</strain>
    </source>
</reference>